<protein>
    <recommendedName>
        <fullName evidence="14">Brevican core protein</fullName>
    </recommendedName>
</protein>
<evidence type="ECO:0000256" key="5">
    <source>
        <dbReference type="ARBA" id="ARBA00023157"/>
    </source>
</evidence>
<dbReference type="GO" id="GO:0007417">
    <property type="term" value="P:central nervous system development"/>
    <property type="evidence" value="ECO:0007669"/>
    <property type="project" value="TreeGrafter"/>
</dbReference>
<dbReference type="PANTHER" id="PTHR22804">
    <property type="entry name" value="AGGRECAN/VERSICAN PROTEOGLYCAN"/>
    <property type="match status" value="1"/>
</dbReference>
<dbReference type="InterPro" id="IPR007110">
    <property type="entry name" value="Ig-like_dom"/>
</dbReference>
<evidence type="ECO:0000313" key="13">
    <source>
        <dbReference type="Proteomes" id="UP000518266"/>
    </source>
</evidence>
<dbReference type="PANTHER" id="PTHR22804:SF41">
    <property type="entry name" value="BREVICAN CORE PROTEIN"/>
    <property type="match status" value="1"/>
</dbReference>
<evidence type="ECO:0000256" key="7">
    <source>
        <dbReference type="ARBA" id="ARBA00023319"/>
    </source>
</evidence>
<keyword evidence="6" id="KW-0325">Glycoprotein</keyword>
<feature type="domain" description="Link" evidence="11">
    <location>
        <begin position="287"/>
        <end position="387"/>
    </location>
</feature>
<evidence type="ECO:0000259" key="10">
    <source>
        <dbReference type="PROSITE" id="PS50835"/>
    </source>
</evidence>
<accession>A0A7J5XQK7</accession>
<keyword evidence="3" id="KW-0732">Signal</keyword>
<feature type="region of interest" description="Disordered" evidence="9">
    <location>
        <begin position="411"/>
        <end position="442"/>
    </location>
</feature>
<evidence type="ECO:0000256" key="2">
    <source>
        <dbReference type="ARBA" id="ARBA00022525"/>
    </source>
</evidence>
<evidence type="ECO:0008006" key="14">
    <source>
        <dbReference type="Google" id="ProtNLM"/>
    </source>
</evidence>
<keyword evidence="4" id="KW-0677">Repeat</keyword>
<keyword evidence="2" id="KW-0964">Secreted</keyword>
<dbReference type="Pfam" id="PF07686">
    <property type="entry name" value="V-set"/>
    <property type="match status" value="1"/>
</dbReference>
<comment type="caution">
    <text evidence="12">The sequence shown here is derived from an EMBL/GenBank/DDBJ whole genome shotgun (WGS) entry which is preliminary data.</text>
</comment>
<sequence>MNLRCFQPGCFVLPVRLCLSGGRVAPGDGEAESCEVGDEGGGGVMWSSDRSRCVGAHLLFPVCFALFVPGRSDRKGFIIRKNGSQLLQVSIPSPPVPPVLGGSLTLPCLVSLPPPPSASSNGRHAVLTLPRVKWSVLTQGHEAEILVARGDRVRVSEAFRDRASLPHYASSPADLTLRLERLQHNDTGFYRCEVTQGLEDAHALTQVKVKGVVFHYRDPSSRYAFTFEQARDACAEIGAEMASPEQLEAAYHSGYEQYPIQMPREGCFGDMDGLPGVRNYGMLEPDELYDVYCYVENIDALHLLAGEGILPESRGGAGHHGSALRRWSDGLNLCSPGWLADGSVRYPIVTPRERCGGGEPGVRTVYRYSNQTGFPEPHTLHDVYCFKRNNGPYTDSPLDFLSTEREDIARTSFSSPTLQRRRGSATARRRKRATKKSSTPRRTILSNTFLCSRSHSDTTRKHPVLCPSLKHLSIQTPQGRRERRKASRRHIIRHLMRKTLKSLQQLLHKVLMEPPVYPQHLREPSEHNVIVTETTPAVNATSVSHISITETTDALIATPASHISVTETTPAVNATSVSHISVTETTDALNATPASHISITETTPAVNATPASHISITETTPAVNATSVSHISVTETTDALNATPSSHISVTENNSSCKCNICISYFCHRNNGCFKCNTCILYFCHRNNGCFKCNTCISYFCHRNNGYFKCNTCISYFCHRNNGYFKCNTCISYFCHRNNGYFKCNICISYFCHRNNGCFKCNTCISYFCHRNNGYFKCNTCISYFCHRNNGCFKCNTCISYFCH</sequence>
<dbReference type="Pfam" id="PF00193">
    <property type="entry name" value="Xlink"/>
    <property type="match status" value="2"/>
</dbReference>
<dbReference type="InterPro" id="IPR013106">
    <property type="entry name" value="Ig_V-set"/>
</dbReference>
<dbReference type="GO" id="GO:0005615">
    <property type="term" value="C:extracellular space"/>
    <property type="evidence" value="ECO:0007669"/>
    <property type="project" value="TreeGrafter"/>
</dbReference>
<feature type="compositionally biased region" description="Basic residues" evidence="9">
    <location>
        <begin position="419"/>
        <end position="439"/>
    </location>
</feature>
<dbReference type="GO" id="GO:0045202">
    <property type="term" value="C:synapse"/>
    <property type="evidence" value="ECO:0007669"/>
    <property type="project" value="TreeGrafter"/>
</dbReference>
<dbReference type="SMART" id="SM00409">
    <property type="entry name" value="IG"/>
    <property type="match status" value="1"/>
</dbReference>
<dbReference type="PROSITE" id="PS50835">
    <property type="entry name" value="IG_LIKE"/>
    <property type="match status" value="1"/>
</dbReference>
<proteinExistence type="predicted"/>
<reference evidence="12 13" key="1">
    <citation type="submission" date="2020-03" db="EMBL/GenBank/DDBJ databases">
        <title>Dissostichus mawsoni Genome sequencing and assembly.</title>
        <authorList>
            <person name="Park H."/>
        </authorList>
    </citation>
    <scope>NUCLEOTIDE SEQUENCE [LARGE SCALE GENOMIC DNA]</scope>
    <source>
        <strain evidence="12">DM0001</strain>
        <tissue evidence="12">Muscle</tissue>
    </source>
</reference>
<dbReference type="CDD" id="cd03517">
    <property type="entry name" value="Link_domain_CSPGs_modules_1_3"/>
    <property type="match status" value="1"/>
</dbReference>
<dbReference type="GO" id="GO:0072534">
    <property type="term" value="C:perineuronal net"/>
    <property type="evidence" value="ECO:0007669"/>
    <property type="project" value="TreeGrafter"/>
</dbReference>
<dbReference type="AlphaFoldDB" id="A0A7J5XQK7"/>
<feature type="domain" description="Ig-like" evidence="10">
    <location>
        <begin position="101"/>
        <end position="205"/>
    </location>
</feature>
<keyword evidence="5 8" id="KW-1015">Disulfide bond</keyword>
<dbReference type="SUPFAM" id="SSF48726">
    <property type="entry name" value="Immunoglobulin"/>
    <property type="match status" value="1"/>
</dbReference>
<keyword evidence="13" id="KW-1185">Reference proteome</keyword>
<evidence type="ECO:0000256" key="4">
    <source>
        <dbReference type="ARBA" id="ARBA00022737"/>
    </source>
</evidence>
<dbReference type="SMART" id="SM00406">
    <property type="entry name" value="IGv"/>
    <property type="match status" value="1"/>
</dbReference>
<dbReference type="InterPro" id="IPR036179">
    <property type="entry name" value="Ig-like_dom_sf"/>
</dbReference>
<dbReference type="SUPFAM" id="SSF56436">
    <property type="entry name" value="C-type lectin-like"/>
    <property type="match status" value="2"/>
</dbReference>
<dbReference type="PROSITE" id="PS50963">
    <property type="entry name" value="LINK_2"/>
    <property type="match status" value="1"/>
</dbReference>
<dbReference type="GO" id="GO:0002052">
    <property type="term" value="P:positive regulation of neuroblast proliferation"/>
    <property type="evidence" value="ECO:0007669"/>
    <property type="project" value="TreeGrafter"/>
</dbReference>
<comment type="caution">
    <text evidence="8">Lacks conserved residue(s) required for the propagation of feature annotation.</text>
</comment>
<dbReference type="GO" id="GO:0007155">
    <property type="term" value="P:cell adhesion"/>
    <property type="evidence" value="ECO:0007669"/>
    <property type="project" value="InterPro"/>
</dbReference>
<keyword evidence="7" id="KW-0393">Immunoglobulin domain</keyword>
<evidence type="ECO:0000256" key="9">
    <source>
        <dbReference type="SAM" id="MobiDB-lite"/>
    </source>
</evidence>
<evidence type="ECO:0000313" key="12">
    <source>
        <dbReference type="EMBL" id="KAF3839133.1"/>
    </source>
</evidence>
<comment type="subcellular location">
    <subcellularLocation>
        <location evidence="1">Secreted</location>
    </subcellularLocation>
</comment>
<dbReference type="Gene3D" id="3.10.100.10">
    <property type="entry name" value="Mannose-Binding Protein A, subunit A"/>
    <property type="match status" value="2"/>
</dbReference>
<evidence type="ECO:0000256" key="3">
    <source>
        <dbReference type="ARBA" id="ARBA00022729"/>
    </source>
</evidence>
<dbReference type="GO" id="GO:0010001">
    <property type="term" value="P:glial cell differentiation"/>
    <property type="evidence" value="ECO:0007669"/>
    <property type="project" value="TreeGrafter"/>
</dbReference>
<organism evidence="12 13">
    <name type="scientific">Dissostichus mawsoni</name>
    <name type="common">Antarctic cod</name>
    <dbReference type="NCBI Taxonomy" id="36200"/>
    <lineage>
        <taxon>Eukaryota</taxon>
        <taxon>Metazoa</taxon>
        <taxon>Chordata</taxon>
        <taxon>Craniata</taxon>
        <taxon>Vertebrata</taxon>
        <taxon>Euteleostomi</taxon>
        <taxon>Actinopterygii</taxon>
        <taxon>Neopterygii</taxon>
        <taxon>Teleostei</taxon>
        <taxon>Neoteleostei</taxon>
        <taxon>Acanthomorphata</taxon>
        <taxon>Eupercaria</taxon>
        <taxon>Perciformes</taxon>
        <taxon>Notothenioidei</taxon>
        <taxon>Nototheniidae</taxon>
        <taxon>Dissostichus</taxon>
    </lineage>
</organism>
<dbReference type="InterPro" id="IPR003599">
    <property type="entry name" value="Ig_sub"/>
</dbReference>
<dbReference type="Proteomes" id="UP000518266">
    <property type="component" value="Unassembled WGS sequence"/>
</dbReference>
<dbReference type="InterPro" id="IPR016187">
    <property type="entry name" value="CTDL_fold"/>
</dbReference>
<evidence type="ECO:0000256" key="1">
    <source>
        <dbReference type="ARBA" id="ARBA00004613"/>
    </source>
</evidence>
<dbReference type="SMART" id="SM00445">
    <property type="entry name" value="LINK"/>
    <property type="match status" value="2"/>
</dbReference>
<dbReference type="EMBL" id="JAAKFY010000021">
    <property type="protein sequence ID" value="KAF3839133.1"/>
    <property type="molecule type" value="Genomic_DNA"/>
</dbReference>
<evidence type="ECO:0000256" key="6">
    <source>
        <dbReference type="ARBA" id="ARBA00023180"/>
    </source>
</evidence>
<dbReference type="GO" id="GO:0005540">
    <property type="term" value="F:hyaluronic acid binding"/>
    <property type="evidence" value="ECO:0007669"/>
    <property type="project" value="InterPro"/>
</dbReference>
<dbReference type="InterPro" id="IPR000538">
    <property type="entry name" value="Link_dom"/>
</dbReference>
<dbReference type="InterPro" id="IPR016186">
    <property type="entry name" value="C-type_lectin-like/link_sf"/>
</dbReference>
<evidence type="ECO:0000259" key="11">
    <source>
        <dbReference type="PROSITE" id="PS50963"/>
    </source>
</evidence>
<dbReference type="OrthoDB" id="418245at2759"/>
<gene>
    <name evidence="12" type="ORF">F7725_017850</name>
</gene>
<name>A0A7J5XQK7_DISMA</name>
<dbReference type="GO" id="GO:0001501">
    <property type="term" value="P:skeletal system development"/>
    <property type="evidence" value="ECO:0007669"/>
    <property type="project" value="TreeGrafter"/>
</dbReference>
<feature type="disulfide bond" evidence="8">
    <location>
        <begin position="334"/>
        <end position="355"/>
    </location>
</feature>
<dbReference type="Gene3D" id="2.60.40.10">
    <property type="entry name" value="Immunoglobulins"/>
    <property type="match status" value="1"/>
</dbReference>
<evidence type="ECO:0000256" key="8">
    <source>
        <dbReference type="PROSITE-ProRule" id="PRU00323"/>
    </source>
</evidence>
<dbReference type="InterPro" id="IPR013783">
    <property type="entry name" value="Ig-like_fold"/>
</dbReference>
<dbReference type="InterPro" id="IPR050691">
    <property type="entry name" value="Hyaluronan_bind_Proteoglycan"/>
</dbReference>